<feature type="compositionally biased region" description="Basic and acidic residues" evidence="5">
    <location>
        <begin position="361"/>
        <end position="376"/>
    </location>
</feature>
<evidence type="ECO:0000259" key="6">
    <source>
        <dbReference type="PROSITE" id="PS51319"/>
    </source>
</evidence>
<dbReference type="GO" id="GO:0005634">
    <property type="term" value="C:nucleus"/>
    <property type="evidence" value="ECO:0007669"/>
    <property type="project" value="UniProtKB-SubCell"/>
</dbReference>
<dbReference type="AlphaFoldDB" id="A0AAD6LIR5"/>
<feature type="domain" description="TFIIS N-terminal" evidence="6">
    <location>
        <begin position="165"/>
        <end position="240"/>
    </location>
</feature>
<reference evidence="7 8" key="1">
    <citation type="journal article" date="2023" name="Mol. Ecol. Resour.">
        <title>Chromosome-level genome assembly of a triploid poplar Populus alba 'Berolinensis'.</title>
        <authorList>
            <person name="Chen S."/>
            <person name="Yu Y."/>
            <person name="Wang X."/>
            <person name="Wang S."/>
            <person name="Zhang T."/>
            <person name="Zhou Y."/>
            <person name="He R."/>
            <person name="Meng N."/>
            <person name="Wang Y."/>
            <person name="Liu W."/>
            <person name="Liu Z."/>
            <person name="Liu J."/>
            <person name="Guo Q."/>
            <person name="Huang H."/>
            <person name="Sederoff R.R."/>
            <person name="Wang G."/>
            <person name="Qu G."/>
            <person name="Chen S."/>
        </authorList>
    </citation>
    <scope>NUCLEOTIDE SEQUENCE [LARGE SCALE GENOMIC DNA]</scope>
    <source>
        <strain evidence="7">SC-2020</strain>
    </source>
</reference>
<feature type="region of interest" description="Disordered" evidence="5">
    <location>
        <begin position="324"/>
        <end position="430"/>
    </location>
</feature>
<feature type="compositionally biased region" description="Basic residues" evidence="5">
    <location>
        <begin position="485"/>
        <end position="495"/>
    </location>
</feature>
<evidence type="ECO:0000256" key="3">
    <source>
        <dbReference type="PROSITE-ProRule" id="PRU00649"/>
    </source>
</evidence>
<evidence type="ECO:0000313" key="7">
    <source>
        <dbReference type="EMBL" id="KAJ6967871.1"/>
    </source>
</evidence>
<dbReference type="InterPro" id="IPR017923">
    <property type="entry name" value="TFIIS_N"/>
</dbReference>
<feature type="compositionally biased region" description="Polar residues" evidence="5">
    <location>
        <begin position="394"/>
        <end position="403"/>
    </location>
</feature>
<dbReference type="PANTHER" id="PTHR46554:SF2">
    <property type="entry name" value="TFIIS N-TERMINAL DOMAIN-CONTAINING PROTEIN"/>
    <property type="match status" value="1"/>
</dbReference>
<feature type="region of interest" description="Disordered" evidence="5">
    <location>
        <begin position="70"/>
        <end position="132"/>
    </location>
</feature>
<evidence type="ECO:0000256" key="1">
    <source>
        <dbReference type="ARBA" id="ARBA00004123"/>
    </source>
</evidence>
<dbReference type="InterPro" id="IPR003617">
    <property type="entry name" value="TFIIS/CRSP70_N_sub"/>
</dbReference>
<accession>A0AAD6LIR5</accession>
<gene>
    <name evidence="7" type="ORF">NC653_035947</name>
</gene>
<evidence type="ECO:0000256" key="2">
    <source>
        <dbReference type="ARBA" id="ARBA00023242"/>
    </source>
</evidence>
<dbReference type="Proteomes" id="UP001164929">
    <property type="component" value="Chromosome 16"/>
</dbReference>
<evidence type="ECO:0000256" key="5">
    <source>
        <dbReference type="SAM" id="MobiDB-lite"/>
    </source>
</evidence>
<dbReference type="CDD" id="cd00183">
    <property type="entry name" value="TFIIS_I"/>
    <property type="match status" value="1"/>
</dbReference>
<feature type="compositionally biased region" description="Polar residues" evidence="5">
    <location>
        <begin position="340"/>
        <end position="354"/>
    </location>
</feature>
<dbReference type="SMART" id="SM00509">
    <property type="entry name" value="TFS2N"/>
    <property type="match status" value="1"/>
</dbReference>
<dbReference type="PROSITE" id="PS51319">
    <property type="entry name" value="TFIIS_N"/>
    <property type="match status" value="1"/>
</dbReference>
<dbReference type="Gene3D" id="1.20.930.10">
    <property type="entry name" value="Conserved domain common to transcription factors TFIIS, elongin A, CRSP70"/>
    <property type="match status" value="1"/>
</dbReference>
<feature type="region of interest" description="Disordered" evidence="5">
    <location>
        <begin position="467"/>
        <end position="495"/>
    </location>
</feature>
<organism evidence="7 8">
    <name type="scientific">Populus alba x Populus x berolinensis</name>
    <dbReference type="NCBI Taxonomy" id="444605"/>
    <lineage>
        <taxon>Eukaryota</taxon>
        <taxon>Viridiplantae</taxon>
        <taxon>Streptophyta</taxon>
        <taxon>Embryophyta</taxon>
        <taxon>Tracheophyta</taxon>
        <taxon>Spermatophyta</taxon>
        <taxon>Magnoliopsida</taxon>
        <taxon>eudicotyledons</taxon>
        <taxon>Gunneridae</taxon>
        <taxon>Pentapetalae</taxon>
        <taxon>rosids</taxon>
        <taxon>fabids</taxon>
        <taxon>Malpighiales</taxon>
        <taxon>Salicaceae</taxon>
        <taxon>Saliceae</taxon>
        <taxon>Populus</taxon>
    </lineage>
</organism>
<dbReference type="Pfam" id="PF08711">
    <property type="entry name" value="Med26"/>
    <property type="match status" value="1"/>
</dbReference>
<feature type="compositionally biased region" description="Acidic residues" evidence="5">
    <location>
        <begin position="92"/>
        <end position="109"/>
    </location>
</feature>
<comment type="caution">
    <text evidence="7">The sequence shown here is derived from an EMBL/GenBank/DDBJ whole genome shotgun (WGS) entry which is preliminary data.</text>
</comment>
<protein>
    <submittedName>
        <fullName evidence="7">Mediator of RNA polymerase II transcription subunit 26b</fullName>
    </submittedName>
</protein>
<keyword evidence="2 3" id="KW-0539">Nucleus</keyword>
<comment type="subcellular location">
    <subcellularLocation>
        <location evidence="1 3">Nucleus</location>
    </subcellularLocation>
</comment>
<proteinExistence type="predicted"/>
<sequence>MKSVSLDYWRDYFRTASSDIFGIIDHAILVAASDCPKEFKLRRDRIAERLFSCRLIKCSGCNQVELAVPGHDEDERDDGGCCSKRRDGDNSGSDDDEEEVDIDIDDGGFEYEGGGSKESKMNSSNRDNDIDNGEVNVNDQLISNFSFGEAEALTDEIEEVSQTVDEVLRIKDILYNSQDESDSVLLESLRKLRLMALTVDTLKATEIGKAVNGLRKHGSKQIRHLARTLIEDWKVLVDEWYSAANVIRGNEGTPDSVNPSVVDEEEGLPSPPLDEGAFFATQPTSMELSQVFYMGTNFVYYLCVHVLHYMKFFDGMDDDGNPRNNGEFIKNHVSRRRPSAENQNISKQKQQTPKGANMPSKDNKSQQMRKQEDVVKASKPSNANSGPGRPLKQNFEQKMNQETVLIRKTDKVANQRKPPTGQQDKLKSSDEVAVQMKLEATKRKLQERYQQAEKAKRQRTIQVMELHDLPKQGHVQKNQPMRPGNHNRHWAHGRR</sequence>
<keyword evidence="4" id="KW-0175">Coiled coil</keyword>
<dbReference type="InterPro" id="IPR035441">
    <property type="entry name" value="TFIIS/LEDGF_dom_sf"/>
</dbReference>
<dbReference type="PANTHER" id="PTHR46554">
    <property type="entry name" value="MEDIATOR OF RNA POLYMERASE II TRANSCRIPTION SUBUNIT 26A-RELATED"/>
    <property type="match status" value="1"/>
</dbReference>
<evidence type="ECO:0000256" key="4">
    <source>
        <dbReference type="SAM" id="Coils"/>
    </source>
</evidence>
<dbReference type="SUPFAM" id="SSF47676">
    <property type="entry name" value="Conserved domain common to transcription factors TFIIS, elongin A, CRSP70"/>
    <property type="match status" value="1"/>
</dbReference>
<evidence type="ECO:0000313" key="8">
    <source>
        <dbReference type="Proteomes" id="UP001164929"/>
    </source>
</evidence>
<keyword evidence="8" id="KW-1185">Reference proteome</keyword>
<name>A0AAD6LIR5_9ROSI</name>
<dbReference type="EMBL" id="JAQIZT010000016">
    <property type="protein sequence ID" value="KAJ6967871.1"/>
    <property type="molecule type" value="Genomic_DNA"/>
</dbReference>
<feature type="coiled-coil region" evidence="4">
    <location>
        <begin position="435"/>
        <end position="462"/>
    </location>
</feature>